<evidence type="ECO:0000259" key="3">
    <source>
        <dbReference type="Pfam" id="PF12849"/>
    </source>
</evidence>
<dbReference type="PANTHER" id="PTHR30570">
    <property type="entry name" value="PERIPLASMIC PHOSPHATE BINDING COMPONENT OF PHOSPHATE ABC TRANSPORTER"/>
    <property type="match status" value="1"/>
</dbReference>
<proteinExistence type="predicted"/>
<dbReference type="AlphaFoldDB" id="A0A9X1W9X7"/>
<gene>
    <name evidence="4" type="ORF">LNL84_05845</name>
</gene>
<comment type="caution">
    <text evidence="4">The sequence shown here is derived from an EMBL/GenBank/DDBJ whole genome shotgun (WGS) entry which is preliminary data.</text>
</comment>
<sequence length="253" mass="28769">MNKRCYLLMTFMLVHVSALARAQSPNSVVAVEPNLVPLMKALVEERQLDIRVIGSEDVPFSITNQRFKMGISSKKWQDREIAQFQQKFGYKPTELYFTADVIAILSNEKHSGQKITLAEVKKLFGCNPSPEVIRWKNDDGSSGDPLVPFAIDKQLVMHEEFSSWVACGESNYVATQFLADQPAFEKKLSSQDGAIGYVVYTDQFENSHPLKIIDDLGESYDVNKETILSGRYPLASVYYMYLNLPPNREYFNE</sequence>
<dbReference type="RefSeq" id="WP_244355792.1">
    <property type="nucleotide sequence ID" value="NZ_JAJNNZ010000003.1"/>
</dbReference>
<dbReference type="InterPro" id="IPR024370">
    <property type="entry name" value="PBP_domain"/>
</dbReference>
<keyword evidence="1 2" id="KW-0732">Signal</keyword>
<accession>A0A9X1W9X7</accession>
<feature type="chain" id="PRO_5040821877" evidence="2">
    <location>
        <begin position="23"/>
        <end position="253"/>
    </location>
</feature>
<keyword evidence="5" id="KW-1185">Reference proteome</keyword>
<evidence type="ECO:0000256" key="2">
    <source>
        <dbReference type="SAM" id="SignalP"/>
    </source>
</evidence>
<evidence type="ECO:0000256" key="1">
    <source>
        <dbReference type="ARBA" id="ARBA00022729"/>
    </source>
</evidence>
<evidence type="ECO:0000313" key="4">
    <source>
        <dbReference type="EMBL" id="MCJ2376354.1"/>
    </source>
</evidence>
<feature type="signal peptide" evidence="2">
    <location>
        <begin position="1"/>
        <end position="22"/>
    </location>
</feature>
<evidence type="ECO:0000313" key="5">
    <source>
        <dbReference type="Proteomes" id="UP001139488"/>
    </source>
</evidence>
<dbReference type="PANTHER" id="PTHR30570:SF1">
    <property type="entry name" value="PHOSPHATE-BINDING PROTEIN PSTS"/>
    <property type="match status" value="1"/>
</dbReference>
<name>A0A9X1W9X7_9VIBR</name>
<dbReference type="Gene3D" id="3.40.190.10">
    <property type="entry name" value="Periplasmic binding protein-like II"/>
    <property type="match status" value="2"/>
</dbReference>
<dbReference type="EMBL" id="JAJNNZ010000003">
    <property type="protein sequence ID" value="MCJ2376354.1"/>
    <property type="molecule type" value="Genomic_DNA"/>
</dbReference>
<dbReference type="SUPFAM" id="SSF53850">
    <property type="entry name" value="Periplasmic binding protein-like II"/>
    <property type="match status" value="1"/>
</dbReference>
<dbReference type="Proteomes" id="UP001139488">
    <property type="component" value="Unassembled WGS sequence"/>
</dbReference>
<feature type="domain" description="PBP" evidence="3">
    <location>
        <begin position="63"/>
        <end position="246"/>
    </location>
</feature>
<protein>
    <submittedName>
        <fullName evidence="4">Phosphate ABC transporter substrate-binding protein</fullName>
    </submittedName>
</protein>
<dbReference type="Pfam" id="PF12849">
    <property type="entry name" value="PBP_like_2"/>
    <property type="match status" value="1"/>
</dbReference>
<organism evidence="4 5">
    <name type="scientific">Vibrio gelatinilyticus</name>
    <dbReference type="NCBI Taxonomy" id="2893468"/>
    <lineage>
        <taxon>Bacteria</taxon>
        <taxon>Pseudomonadati</taxon>
        <taxon>Pseudomonadota</taxon>
        <taxon>Gammaproteobacteria</taxon>
        <taxon>Vibrionales</taxon>
        <taxon>Vibrionaceae</taxon>
        <taxon>Vibrio</taxon>
    </lineage>
</organism>
<dbReference type="InterPro" id="IPR050811">
    <property type="entry name" value="Phosphate_ABC_transporter"/>
</dbReference>
<reference evidence="4" key="1">
    <citation type="submission" date="2021-11" db="EMBL/GenBank/DDBJ databases">
        <title>Vibrio ZSDE26 sp. nov. and Vibrio ZSDZ34 sp. nov., isolated from coastal seawater in Qingdao.</title>
        <authorList>
            <person name="Zhang P."/>
        </authorList>
    </citation>
    <scope>NUCLEOTIDE SEQUENCE</scope>
    <source>
        <strain evidence="4">ZSDZ34</strain>
    </source>
</reference>